<dbReference type="EMBL" id="BOVK01000040">
    <property type="protein sequence ID" value="GIQ70102.1"/>
    <property type="molecule type" value="Genomic_DNA"/>
</dbReference>
<proteinExistence type="predicted"/>
<evidence type="ECO:0000313" key="2">
    <source>
        <dbReference type="Proteomes" id="UP000677918"/>
    </source>
</evidence>
<gene>
    <name evidence="1" type="ORF">XYCOK13_29260</name>
</gene>
<reference evidence="1" key="1">
    <citation type="submission" date="2021-04" db="EMBL/GenBank/DDBJ databases">
        <title>Draft genome sequence of Xylanibacillus composti strain K13.</title>
        <authorList>
            <person name="Uke A."/>
            <person name="Chhe C."/>
            <person name="Baramee S."/>
            <person name="Kosugi A."/>
        </authorList>
    </citation>
    <scope>NUCLEOTIDE SEQUENCE</scope>
    <source>
        <strain evidence="1">K13</strain>
    </source>
</reference>
<dbReference type="AlphaFoldDB" id="A0A8J4M3I9"/>
<accession>A0A8J4M3I9</accession>
<organism evidence="1 2">
    <name type="scientific">Xylanibacillus composti</name>
    <dbReference type="NCBI Taxonomy" id="1572762"/>
    <lineage>
        <taxon>Bacteria</taxon>
        <taxon>Bacillati</taxon>
        <taxon>Bacillota</taxon>
        <taxon>Bacilli</taxon>
        <taxon>Bacillales</taxon>
        <taxon>Paenibacillaceae</taxon>
        <taxon>Xylanibacillus</taxon>
    </lineage>
</organism>
<name>A0A8J4M3I9_9BACL</name>
<evidence type="ECO:0000313" key="1">
    <source>
        <dbReference type="EMBL" id="GIQ70102.1"/>
    </source>
</evidence>
<keyword evidence="2" id="KW-1185">Reference proteome</keyword>
<sequence>MELKKILAELAKERPVFSSEADFQHALAWHIHTYDPHAKIRLEYRPKMTSTSSLTYDADFGTL</sequence>
<comment type="caution">
    <text evidence="1">The sequence shown here is derived from an EMBL/GenBank/DDBJ whole genome shotgun (WGS) entry which is preliminary data.</text>
</comment>
<protein>
    <submittedName>
        <fullName evidence="1">Uncharacterized protein</fullName>
    </submittedName>
</protein>
<dbReference type="Proteomes" id="UP000677918">
    <property type="component" value="Unassembled WGS sequence"/>
</dbReference>